<gene>
    <name evidence="3" type="ORF">Cop2CBH44_04350</name>
</gene>
<evidence type="ECO:0000313" key="4">
    <source>
        <dbReference type="Proteomes" id="UP000594042"/>
    </source>
</evidence>
<dbReference type="GO" id="GO:0004553">
    <property type="term" value="F:hydrolase activity, hydrolyzing O-glycosyl compounds"/>
    <property type="evidence" value="ECO:0007669"/>
    <property type="project" value="UniProtKB-ARBA"/>
</dbReference>
<dbReference type="GO" id="GO:0005975">
    <property type="term" value="P:carbohydrate metabolic process"/>
    <property type="evidence" value="ECO:0007669"/>
    <property type="project" value="UniProtKB-ARBA"/>
</dbReference>
<dbReference type="PROSITE" id="PS51257">
    <property type="entry name" value="PROKAR_LIPOPROTEIN"/>
    <property type="match status" value="1"/>
</dbReference>
<dbReference type="Pfam" id="PF06439">
    <property type="entry name" value="3keto-disac_hyd"/>
    <property type="match status" value="1"/>
</dbReference>
<dbReference type="Gene3D" id="3.20.20.140">
    <property type="entry name" value="Metal-dependent hydrolases"/>
    <property type="match status" value="1"/>
</dbReference>
<dbReference type="Gene3D" id="2.60.120.560">
    <property type="entry name" value="Exo-inulinase, domain 1"/>
    <property type="match status" value="1"/>
</dbReference>
<dbReference type="KEGG" id="copr:Cop2CBH44_04350"/>
<dbReference type="RefSeq" id="WP_200755473.1">
    <property type="nucleotide sequence ID" value="NZ_AP023322.1"/>
</dbReference>
<dbReference type="AlphaFoldDB" id="A0A7G1HTJ2"/>
<protein>
    <recommendedName>
        <fullName evidence="2">3-keto-alpha-glucoside-1,2-lyase/3-keto-2-hydroxy-glucal hydratase domain-containing protein</fullName>
    </recommendedName>
</protein>
<keyword evidence="4" id="KW-1185">Reference proteome</keyword>
<keyword evidence="1" id="KW-0732">Signal</keyword>
<dbReference type="SUPFAM" id="SSF89550">
    <property type="entry name" value="PHP domain-like"/>
    <property type="match status" value="1"/>
</dbReference>
<organism evidence="3 4">
    <name type="scientific">Coprobacter secundus subsp. similis</name>
    <dbReference type="NCBI Taxonomy" id="2751153"/>
    <lineage>
        <taxon>Bacteria</taxon>
        <taxon>Pseudomonadati</taxon>
        <taxon>Bacteroidota</taxon>
        <taxon>Bacteroidia</taxon>
        <taxon>Bacteroidales</taxon>
        <taxon>Barnesiellaceae</taxon>
        <taxon>Coprobacter</taxon>
    </lineage>
</organism>
<evidence type="ECO:0000313" key="3">
    <source>
        <dbReference type="EMBL" id="BCI62082.1"/>
    </source>
</evidence>
<accession>A0A7G1HTJ2</accession>
<feature type="chain" id="PRO_5028856164" description="3-keto-alpha-glucoside-1,2-lyase/3-keto-2-hydroxy-glucal hydratase domain-containing protein" evidence="1">
    <location>
        <begin position="19"/>
        <end position="461"/>
    </location>
</feature>
<dbReference type="InterPro" id="IPR010496">
    <property type="entry name" value="AL/BT2_dom"/>
</dbReference>
<feature type="signal peptide" evidence="1">
    <location>
        <begin position="1"/>
        <end position="18"/>
    </location>
</feature>
<name>A0A7G1HTJ2_9BACT</name>
<evidence type="ECO:0000259" key="2">
    <source>
        <dbReference type="Pfam" id="PF06439"/>
    </source>
</evidence>
<feature type="domain" description="3-keto-alpha-glucoside-1,2-lyase/3-keto-2-hydroxy-glucal hydratase" evidence="2">
    <location>
        <begin position="26"/>
        <end position="194"/>
    </location>
</feature>
<evidence type="ECO:0000256" key="1">
    <source>
        <dbReference type="SAM" id="SignalP"/>
    </source>
</evidence>
<reference evidence="4" key="1">
    <citation type="submission" date="2020-07" db="EMBL/GenBank/DDBJ databases">
        <title>Complete genome sequencing of Coprobacter sp. strain 2CBH44.</title>
        <authorList>
            <person name="Sakamoto M."/>
            <person name="Murakami T."/>
            <person name="Mori H."/>
        </authorList>
    </citation>
    <scope>NUCLEOTIDE SEQUENCE [LARGE SCALE GENOMIC DNA]</scope>
    <source>
        <strain evidence="4">2CBH44</strain>
    </source>
</reference>
<dbReference type="EMBL" id="AP023322">
    <property type="protein sequence ID" value="BCI62082.1"/>
    <property type="molecule type" value="Genomic_DNA"/>
</dbReference>
<sequence>MNKSIAIWLLFGLIGLSACTNTSSRILFDGTSDDDWYTSGNVSVEDSILVISGLDSYAVLKNSKYKDFDLNLKMRTVQGGKGFIGIHTDDSGKGYRIAVNNDIKDPVWWKMTGSLLSVRNLTKSLVKDGQWFDLNIRVEGQAVSVKVNGTVVVEYIEPAQPWRISPNENAVLSEGTFSLVSEGKGNIEFKEISIETLDRKDINIPAQIAVAKNEQDDDILRLHQEDFPVLDYHVHLKGGFTKEAAARQSRRTGINYAIAPNCGIGFTVTDDKGIYAFLDSMRTQPFILAMQGEGREWVTTFSEKARNEFDFIFTDALTFTDMKGRRVRLWINDEVIIDDEQKYMDMIVDKTCQVMKEPANIFVNPFFLPEQMSDRYDMFWTDERVEKVIDAIIENGKVLEINELYHIPSKAIIAKAKKAGVKFSFGSNNISPEVGRLEYSIQMKKECGLTSQDMYKPPVKL</sequence>
<dbReference type="InterPro" id="IPR013320">
    <property type="entry name" value="ConA-like_dom_sf"/>
</dbReference>
<dbReference type="InterPro" id="IPR016195">
    <property type="entry name" value="Pol/histidinol_Pase-like"/>
</dbReference>
<dbReference type="Proteomes" id="UP000594042">
    <property type="component" value="Chromosome"/>
</dbReference>
<proteinExistence type="predicted"/>
<dbReference type="SUPFAM" id="SSF49899">
    <property type="entry name" value="Concanavalin A-like lectins/glucanases"/>
    <property type="match status" value="1"/>
</dbReference>